<feature type="non-terminal residue" evidence="2">
    <location>
        <position position="1"/>
    </location>
</feature>
<dbReference type="Gramene" id="EFJ15715">
    <property type="protein sequence ID" value="EFJ15715"/>
    <property type="gene ID" value="SELMODRAFT_117934"/>
</dbReference>
<dbReference type="InParanoid" id="D8SJ06"/>
<comment type="similarity">
    <text evidence="1">Belongs to the 'GDSL' lipolytic enzyme family.</text>
</comment>
<dbReference type="OrthoDB" id="1600564at2759"/>
<dbReference type="EMBL" id="GL377622">
    <property type="protein sequence ID" value="EFJ15715.1"/>
    <property type="molecule type" value="Genomic_DNA"/>
</dbReference>
<keyword evidence="3" id="KW-1185">Reference proteome</keyword>
<dbReference type="Gene3D" id="3.40.50.1110">
    <property type="entry name" value="SGNH hydrolase"/>
    <property type="match status" value="1"/>
</dbReference>
<dbReference type="InterPro" id="IPR036514">
    <property type="entry name" value="SGNH_hydro_sf"/>
</dbReference>
<dbReference type="PANTHER" id="PTHR22835">
    <property type="entry name" value="ZINC FINGER FYVE DOMAIN CONTAINING PROTEIN"/>
    <property type="match status" value="1"/>
</dbReference>
<sequence length="173" mass="19398">QILELSEQTLHRHGARNFLVFGRPPQGCTPLFKTLYGGKNPGDYDAGGCLIPYNNLTLTLQLGLKAATDRLRKQHRDSRFFFADLYNSFLHIKKNAERYGFADTDNACCGSGSPYNFSPRRKCGSPGVPVCVDPSKFVSWDGNHFTQKYHKLVANLILSGKFVDPPFNLRPKS</sequence>
<accession>D8SJ06</accession>
<dbReference type="eggNOG" id="ENOG502QSMM">
    <property type="taxonomic scope" value="Eukaryota"/>
</dbReference>
<organism evidence="3">
    <name type="scientific">Selaginella moellendorffii</name>
    <name type="common">Spikemoss</name>
    <dbReference type="NCBI Taxonomy" id="88036"/>
    <lineage>
        <taxon>Eukaryota</taxon>
        <taxon>Viridiplantae</taxon>
        <taxon>Streptophyta</taxon>
        <taxon>Embryophyta</taxon>
        <taxon>Tracheophyta</taxon>
        <taxon>Lycopodiopsida</taxon>
        <taxon>Selaginellales</taxon>
        <taxon>Selaginellaceae</taxon>
        <taxon>Selaginella</taxon>
    </lineage>
</organism>
<dbReference type="KEGG" id="smo:SELMODRAFT_117934"/>
<dbReference type="AlphaFoldDB" id="D8SJ06"/>
<dbReference type="PANTHER" id="PTHR22835:SF672">
    <property type="match status" value="1"/>
</dbReference>
<proteinExistence type="inferred from homology"/>
<name>D8SJ06_SELML</name>
<dbReference type="Proteomes" id="UP000001514">
    <property type="component" value="Unassembled WGS sequence"/>
</dbReference>
<evidence type="ECO:0000313" key="2">
    <source>
        <dbReference type="EMBL" id="EFJ15715.1"/>
    </source>
</evidence>
<dbReference type="GO" id="GO:0016788">
    <property type="term" value="F:hydrolase activity, acting on ester bonds"/>
    <property type="evidence" value="ECO:0007669"/>
    <property type="project" value="InterPro"/>
</dbReference>
<dbReference type="InterPro" id="IPR001087">
    <property type="entry name" value="GDSL"/>
</dbReference>
<reference evidence="2 3" key="1">
    <citation type="journal article" date="2011" name="Science">
        <title>The Selaginella genome identifies genetic changes associated with the evolution of vascular plants.</title>
        <authorList>
            <person name="Banks J.A."/>
            <person name="Nishiyama T."/>
            <person name="Hasebe M."/>
            <person name="Bowman J.L."/>
            <person name="Gribskov M."/>
            <person name="dePamphilis C."/>
            <person name="Albert V.A."/>
            <person name="Aono N."/>
            <person name="Aoyama T."/>
            <person name="Ambrose B.A."/>
            <person name="Ashton N.W."/>
            <person name="Axtell M.J."/>
            <person name="Barker E."/>
            <person name="Barker M.S."/>
            <person name="Bennetzen J.L."/>
            <person name="Bonawitz N.D."/>
            <person name="Chapple C."/>
            <person name="Cheng C."/>
            <person name="Correa L.G."/>
            <person name="Dacre M."/>
            <person name="DeBarry J."/>
            <person name="Dreyer I."/>
            <person name="Elias M."/>
            <person name="Engstrom E.M."/>
            <person name="Estelle M."/>
            <person name="Feng L."/>
            <person name="Finet C."/>
            <person name="Floyd S.K."/>
            <person name="Frommer W.B."/>
            <person name="Fujita T."/>
            <person name="Gramzow L."/>
            <person name="Gutensohn M."/>
            <person name="Harholt J."/>
            <person name="Hattori M."/>
            <person name="Heyl A."/>
            <person name="Hirai T."/>
            <person name="Hiwatashi Y."/>
            <person name="Ishikawa M."/>
            <person name="Iwata M."/>
            <person name="Karol K.G."/>
            <person name="Koehler B."/>
            <person name="Kolukisaoglu U."/>
            <person name="Kubo M."/>
            <person name="Kurata T."/>
            <person name="Lalonde S."/>
            <person name="Li K."/>
            <person name="Li Y."/>
            <person name="Litt A."/>
            <person name="Lyons E."/>
            <person name="Manning G."/>
            <person name="Maruyama T."/>
            <person name="Michael T.P."/>
            <person name="Mikami K."/>
            <person name="Miyazaki S."/>
            <person name="Morinaga S."/>
            <person name="Murata T."/>
            <person name="Mueller-Roeber B."/>
            <person name="Nelson D.R."/>
            <person name="Obara M."/>
            <person name="Oguri Y."/>
            <person name="Olmstead R.G."/>
            <person name="Onodera N."/>
            <person name="Petersen B.L."/>
            <person name="Pils B."/>
            <person name="Prigge M."/>
            <person name="Rensing S.A."/>
            <person name="Riano-Pachon D.M."/>
            <person name="Roberts A.W."/>
            <person name="Sato Y."/>
            <person name="Scheller H.V."/>
            <person name="Schulz B."/>
            <person name="Schulz C."/>
            <person name="Shakirov E.V."/>
            <person name="Shibagaki N."/>
            <person name="Shinohara N."/>
            <person name="Shippen D.E."/>
            <person name="Soerensen I."/>
            <person name="Sotooka R."/>
            <person name="Sugimoto N."/>
            <person name="Sugita M."/>
            <person name="Sumikawa N."/>
            <person name="Tanurdzic M."/>
            <person name="Theissen G."/>
            <person name="Ulvskov P."/>
            <person name="Wakazuki S."/>
            <person name="Weng J.K."/>
            <person name="Willats W.W."/>
            <person name="Wipf D."/>
            <person name="Wolf P.G."/>
            <person name="Yang L."/>
            <person name="Zimmer A.D."/>
            <person name="Zhu Q."/>
            <person name="Mitros T."/>
            <person name="Hellsten U."/>
            <person name="Loque D."/>
            <person name="Otillar R."/>
            <person name="Salamov A."/>
            <person name="Schmutz J."/>
            <person name="Shapiro H."/>
            <person name="Lindquist E."/>
            <person name="Lucas S."/>
            <person name="Rokhsar D."/>
            <person name="Grigoriev I.V."/>
        </authorList>
    </citation>
    <scope>NUCLEOTIDE SEQUENCE [LARGE SCALE GENOMIC DNA]</scope>
</reference>
<dbReference type="Pfam" id="PF00657">
    <property type="entry name" value="Lipase_GDSL"/>
    <property type="match status" value="1"/>
</dbReference>
<evidence type="ECO:0000313" key="3">
    <source>
        <dbReference type="Proteomes" id="UP000001514"/>
    </source>
</evidence>
<protein>
    <submittedName>
        <fullName evidence="2">Uncharacterized protein</fullName>
    </submittedName>
</protein>
<dbReference type="HOGENOM" id="CLU_015101_16_0_1"/>
<gene>
    <name evidence="2" type="ORF">SELMODRAFT_117934</name>
</gene>
<evidence type="ECO:0000256" key="1">
    <source>
        <dbReference type="ARBA" id="ARBA00008668"/>
    </source>
</evidence>
<dbReference type="OMA" id="CVASINQ"/>
<dbReference type="STRING" id="88036.D8SJ06"/>